<evidence type="ECO:0000313" key="11">
    <source>
        <dbReference type="Proteomes" id="UP000319432"/>
    </source>
</evidence>
<feature type="domain" description="Peripheral subunit-binding (PSBD)" evidence="9">
    <location>
        <begin position="135"/>
        <end position="172"/>
    </location>
</feature>
<dbReference type="PANTHER" id="PTHR43178">
    <property type="entry name" value="DIHYDROLIPOAMIDE ACETYLTRANSFERASE COMPONENT OF PYRUVATE DEHYDROGENASE COMPLEX"/>
    <property type="match status" value="1"/>
</dbReference>
<comment type="cofactor">
    <cofactor evidence="1 6">
        <name>(R)-lipoate</name>
        <dbReference type="ChEBI" id="CHEBI:83088"/>
    </cofactor>
</comment>
<dbReference type="Gene3D" id="3.30.559.10">
    <property type="entry name" value="Chloramphenicol acetyltransferase-like domain"/>
    <property type="match status" value="1"/>
</dbReference>
<evidence type="ECO:0000256" key="6">
    <source>
        <dbReference type="RuleBase" id="RU003423"/>
    </source>
</evidence>
<evidence type="ECO:0000313" key="10">
    <source>
        <dbReference type="EMBL" id="QDX93677.1"/>
    </source>
</evidence>
<proteinExistence type="inferred from homology"/>
<protein>
    <recommendedName>
        <fullName evidence="6">Dihydrolipoamide acetyltransferase component of pyruvate dehydrogenase complex</fullName>
        <ecNumber evidence="6">2.3.1.-</ecNumber>
    </recommendedName>
</protein>
<dbReference type="PROSITE" id="PS51826">
    <property type="entry name" value="PSBD"/>
    <property type="match status" value="1"/>
</dbReference>
<sequence>MATNVLMPQLGESVTEGTITKWLVNVGDVVNKYDPLAEVNTDKVTAEVPSTVSGRIKEIVVPEGETVSVGTLILYIEEEGAGSASNSTGSVEASLQESATSTAPQAPKATQTTPSSTDNVSMASASETQSGSKQRYSPAVMRLAQEHNIDLTRVIGTGSEGRITRKDVQKVIDHGGLLQATDTSKLMNSQLATTSQPSTMVAGSSQVSSAPVTQQSNSIRMASSSAPSQVFVAQGDQIIPVTPVRKTIASRMVQSKHESPHAWMMVEVDATNLVTFRNSVKDEFKKKEGVSLTFLPFFIKAVVEALKEFPMLNSSWAGDQIIVRKNVNISIAVASDDALFVPVIKDADQKSVYGIAKSIEDLASRARAGKLTMDDMSGGTFTVNNTGSFGSVLSQPIINAPQAAIMSVESIVKRPVVINDMIAVRSMVNLCLSLDHRVLDGLVCGRFLQSVKEKLEAIGPETKVY</sequence>
<dbReference type="InterPro" id="IPR004167">
    <property type="entry name" value="PSBD"/>
</dbReference>
<dbReference type="InterPro" id="IPR011053">
    <property type="entry name" value="Single_hybrid_motif"/>
</dbReference>
<dbReference type="InterPro" id="IPR036625">
    <property type="entry name" value="E3-bd_dom_sf"/>
</dbReference>
<dbReference type="Proteomes" id="UP000319432">
    <property type="component" value="Chromosome"/>
</dbReference>
<keyword evidence="4 6" id="KW-0450">Lipoyl</keyword>
<feature type="compositionally biased region" description="Low complexity" evidence="7">
    <location>
        <begin position="98"/>
        <end position="115"/>
    </location>
</feature>
<dbReference type="InterPro" id="IPR003016">
    <property type="entry name" value="2-oxoA_DH_lipoyl-BS"/>
</dbReference>
<keyword evidence="3 6" id="KW-0808">Transferase</keyword>
<dbReference type="InterPro" id="IPR000089">
    <property type="entry name" value="Biotin_lipoyl"/>
</dbReference>
<evidence type="ECO:0000256" key="5">
    <source>
        <dbReference type="ARBA" id="ARBA00023315"/>
    </source>
</evidence>
<dbReference type="SUPFAM" id="SSF52777">
    <property type="entry name" value="CoA-dependent acyltransferases"/>
    <property type="match status" value="1"/>
</dbReference>
<dbReference type="PANTHER" id="PTHR43178:SF5">
    <property type="entry name" value="LIPOAMIDE ACYLTRANSFERASE COMPONENT OF BRANCHED-CHAIN ALPHA-KETO ACID DEHYDROGENASE COMPLEX, MITOCHONDRIAL"/>
    <property type="match status" value="1"/>
</dbReference>
<dbReference type="OrthoDB" id="9805770at2"/>
<organism evidence="10 11">
    <name type="scientific">Brevibacillus laterosporus</name>
    <name type="common">Bacillus laterosporus</name>
    <dbReference type="NCBI Taxonomy" id="1465"/>
    <lineage>
        <taxon>Bacteria</taxon>
        <taxon>Bacillati</taxon>
        <taxon>Bacillota</taxon>
        <taxon>Bacilli</taxon>
        <taxon>Bacillales</taxon>
        <taxon>Paenibacillaceae</taxon>
        <taxon>Brevibacillus</taxon>
    </lineage>
</organism>
<evidence type="ECO:0000256" key="2">
    <source>
        <dbReference type="ARBA" id="ARBA00007317"/>
    </source>
</evidence>
<evidence type="ECO:0000256" key="3">
    <source>
        <dbReference type="ARBA" id="ARBA00022679"/>
    </source>
</evidence>
<feature type="region of interest" description="Disordered" evidence="7">
    <location>
        <begin position="82"/>
        <end position="137"/>
    </location>
</feature>
<dbReference type="AlphaFoldDB" id="A0A518V9J9"/>
<dbReference type="Gene3D" id="4.10.320.10">
    <property type="entry name" value="E3-binding domain"/>
    <property type="match status" value="1"/>
</dbReference>
<evidence type="ECO:0000259" key="9">
    <source>
        <dbReference type="PROSITE" id="PS51826"/>
    </source>
</evidence>
<dbReference type="InterPro" id="IPR050743">
    <property type="entry name" value="2-oxoacid_DH_E2_comp"/>
</dbReference>
<dbReference type="GO" id="GO:0005737">
    <property type="term" value="C:cytoplasm"/>
    <property type="evidence" value="ECO:0007669"/>
    <property type="project" value="TreeGrafter"/>
</dbReference>
<gene>
    <name evidence="10" type="ORF">EEL30_16065</name>
</gene>
<dbReference type="FunFam" id="3.30.559.10:FF:000007">
    <property type="entry name" value="Dihydrolipoamide acetyltransferase component of pyruvate dehydrogenase complex"/>
    <property type="match status" value="1"/>
</dbReference>
<dbReference type="Gene3D" id="2.40.50.100">
    <property type="match status" value="1"/>
</dbReference>
<dbReference type="EC" id="2.3.1.-" evidence="6"/>
<dbReference type="Pfam" id="PF00364">
    <property type="entry name" value="Biotin_lipoyl"/>
    <property type="match status" value="1"/>
</dbReference>
<keyword evidence="5 6" id="KW-0012">Acyltransferase</keyword>
<evidence type="ECO:0000256" key="7">
    <source>
        <dbReference type="SAM" id="MobiDB-lite"/>
    </source>
</evidence>
<dbReference type="Pfam" id="PF00198">
    <property type="entry name" value="2-oxoacid_dh"/>
    <property type="match status" value="1"/>
</dbReference>
<dbReference type="CDD" id="cd06849">
    <property type="entry name" value="lipoyl_domain"/>
    <property type="match status" value="1"/>
</dbReference>
<dbReference type="InterPro" id="IPR023213">
    <property type="entry name" value="CAT-like_dom_sf"/>
</dbReference>
<feature type="compositionally biased region" description="Polar residues" evidence="7">
    <location>
        <begin position="83"/>
        <end position="97"/>
    </location>
</feature>
<dbReference type="EMBL" id="CP033464">
    <property type="protein sequence ID" value="QDX93677.1"/>
    <property type="molecule type" value="Genomic_DNA"/>
</dbReference>
<dbReference type="InterPro" id="IPR001078">
    <property type="entry name" value="2-oxoacid_DH_actylTfrase"/>
</dbReference>
<dbReference type="SUPFAM" id="SSF51230">
    <property type="entry name" value="Single hybrid motif"/>
    <property type="match status" value="1"/>
</dbReference>
<evidence type="ECO:0000256" key="4">
    <source>
        <dbReference type="ARBA" id="ARBA00022823"/>
    </source>
</evidence>
<dbReference type="GO" id="GO:0016407">
    <property type="term" value="F:acetyltransferase activity"/>
    <property type="evidence" value="ECO:0007669"/>
    <property type="project" value="TreeGrafter"/>
</dbReference>
<feature type="compositionally biased region" description="Polar residues" evidence="7">
    <location>
        <begin position="116"/>
        <end position="135"/>
    </location>
</feature>
<dbReference type="Pfam" id="PF02817">
    <property type="entry name" value="E3_binding"/>
    <property type="match status" value="1"/>
</dbReference>
<dbReference type="PROSITE" id="PS50968">
    <property type="entry name" value="BIOTINYL_LIPOYL"/>
    <property type="match status" value="1"/>
</dbReference>
<reference evidence="10 11" key="1">
    <citation type="submission" date="2018-11" db="EMBL/GenBank/DDBJ databases">
        <title>Phylogenetic determinants of toxin gene distribution in genomes of Brevibacillus laterosporus.</title>
        <authorList>
            <person name="Glare T.R."/>
            <person name="Durrant A."/>
            <person name="Berry C."/>
            <person name="Palma L."/>
            <person name="Ormskirk M."/>
            <person name="Cox M.O."/>
        </authorList>
    </citation>
    <scope>NUCLEOTIDE SEQUENCE [LARGE SCALE GENOMIC DNA]</scope>
    <source>
        <strain evidence="10 11">1821L</strain>
    </source>
</reference>
<name>A0A518V9J9_BRELA</name>
<dbReference type="GO" id="GO:0031405">
    <property type="term" value="F:lipoic acid binding"/>
    <property type="evidence" value="ECO:0007669"/>
    <property type="project" value="TreeGrafter"/>
</dbReference>
<keyword evidence="11" id="KW-1185">Reference proteome</keyword>
<evidence type="ECO:0000259" key="8">
    <source>
        <dbReference type="PROSITE" id="PS50968"/>
    </source>
</evidence>
<comment type="similarity">
    <text evidence="2 6">Belongs to the 2-oxoacid dehydrogenase family.</text>
</comment>
<dbReference type="SUPFAM" id="SSF47005">
    <property type="entry name" value="Peripheral subunit-binding domain of 2-oxo acid dehydrogenase complex"/>
    <property type="match status" value="1"/>
</dbReference>
<evidence type="ECO:0000256" key="1">
    <source>
        <dbReference type="ARBA" id="ARBA00001938"/>
    </source>
</evidence>
<dbReference type="PROSITE" id="PS00189">
    <property type="entry name" value="LIPOYL"/>
    <property type="match status" value="1"/>
</dbReference>
<feature type="domain" description="Lipoyl-binding" evidence="8">
    <location>
        <begin position="2"/>
        <end position="77"/>
    </location>
</feature>
<accession>A0A518V9J9</accession>